<comment type="caution">
    <text evidence="1">The sequence shown here is derived from an EMBL/GenBank/DDBJ whole genome shotgun (WGS) entry which is preliminary data.</text>
</comment>
<accession>A0ABT6UIX6</accession>
<proteinExistence type="predicted"/>
<feature type="non-terminal residue" evidence="1">
    <location>
        <position position="1"/>
    </location>
</feature>
<gene>
    <name evidence="1" type="ORF">ODY93_22970</name>
</gene>
<organism evidence="1 2">
    <name type="scientific">Shewanella xiamenensis</name>
    <dbReference type="NCBI Taxonomy" id="332186"/>
    <lineage>
        <taxon>Bacteria</taxon>
        <taxon>Pseudomonadati</taxon>
        <taxon>Pseudomonadota</taxon>
        <taxon>Gammaproteobacteria</taxon>
        <taxon>Alteromonadales</taxon>
        <taxon>Shewanellaceae</taxon>
        <taxon>Shewanella</taxon>
    </lineage>
</organism>
<dbReference type="EMBL" id="JAOTLW010000119">
    <property type="protein sequence ID" value="MDI5834420.1"/>
    <property type="molecule type" value="Genomic_DNA"/>
</dbReference>
<protein>
    <submittedName>
        <fullName evidence="1">Uncharacterized protein</fullName>
    </submittedName>
</protein>
<dbReference type="Proteomes" id="UP001159075">
    <property type="component" value="Unassembled WGS sequence"/>
</dbReference>
<sequence length="86" mass="10060">HYAQAVKKLLDGEFSNEIFSILSLFVAVQFFRTKSSVKTYQKSRDKVSEWADMFEGGEYNRTLYGEISLKRRLYLAKTKAITRLLK</sequence>
<feature type="non-terminal residue" evidence="1">
    <location>
        <position position="86"/>
    </location>
</feature>
<dbReference type="RefSeq" id="WP_282680124.1">
    <property type="nucleotide sequence ID" value="NZ_JAOTLW010000119.1"/>
</dbReference>
<name>A0ABT6UIX6_9GAMM</name>
<keyword evidence="2" id="KW-1185">Reference proteome</keyword>
<evidence type="ECO:0000313" key="1">
    <source>
        <dbReference type="EMBL" id="MDI5834420.1"/>
    </source>
</evidence>
<evidence type="ECO:0000313" key="2">
    <source>
        <dbReference type="Proteomes" id="UP001159075"/>
    </source>
</evidence>
<reference evidence="1 2" key="1">
    <citation type="submission" date="2022-09" db="EMBL/GenBank/DDBJ databases">
        <title>The outer-membrane cytochrome OmcA is essential for infection of Shewanella oneidensis by a zebrafish-associated bacteriophage.</title>
        <authorList>
            <person name="Grenfell A.W."/>
            <person name="Intile P."/>
            <person name="Mcfarlane J."/>
            <person name="Leung D."/>
            <person name="Abdalla K."/>
            <person name="Wold M."/>
            <person name="Kees E."/>
            <person name="Gralnick J."/>
        </authorList>
    </citation>
    <scope>NUCLEOTIDE SEQUENCE [LARGE SCALE GENOMIC DNA]</scope>
    <source>
        <strain evidence="1 2">NF-5</strain>
    </source>
</reference>